<feature type="active site" description="Proton acceptor" evidence="4">
    <location>
        <position position="379"/>
    </location>
</feature>
<name>A0A6H9WGF9_9MICO</name>
<dbReference type="InterPro" id="IPR020616">
    <property type="entry name" value="Thiolase_N"/>
</dbReference>
<feature type="active site" description="Acyl-thioester intermediate" evidence="4">
    <location>
        <position position="96"/>
    </location>
</feature>
<keyword evidence="9" id="KW-1185">Reference proteome</keyword>
<dbReference type="CDD" id="cd00751">
    <property type="entry name" value="thiolase"/>
    <property type="match status" value="1"/>
</dbReference>
<evidence type="ECO:0000256" key="3">
    <source>
        <dbReference type="ARBA" id="ARBA00023315"/>
    </source>
</evidence>
<feature type="domain" description="Thiolase N-terminal" evidence="6">
    <location>
        <begin position="9"/>
        <end position="259"/>
    </location>
</feature>
<evidence type="ECO:0000313" key="9">
    <source>
        <dbReference type="Proteomes" id="UP000431744"/>
    </source>
</evidence>
<comment type="caution">
    <text evidence="8">The sequence shown here is derived from an EMBL/GenBank/DDBJ whole genome shotgun (WGS) entry which is preliminary data.</text>
</comment>
<dbReference type="Gene3D" id="3.40.47.10">
    <property type="match status" value="1"/>
</dbReference>
<organism evidence="8 9">
    <name type="scientific">Pseudoclavibacter endophyticus</name>
    <dbReference type="NCBI Taxonomy" id="1778590"/>
    <lineage>
        <taxon>Bacteria</taxon>
        <taxon>Bacillati</taxon>
        <taxon>Actinomycetota</taxon>
        <taxon>Actinomycetes</taxon>
        <taxon>Micrococcales</taxon>
        <taxon>Microbacteriaceae</taxon>
        <taxon>Pseudoclavibacter</taxon>
    </lineage>
</organism>
<feature type="domain" description="Thiolase C-terminal" evidence="7">
    <location>
        <begin position="268"/>
        <end position="391"/>
    </location>
</feature>
<evidence type="ECO:0000313" key="8">
    <source>
        <dbReference type="EMBL" id="KAB1650039.1"/>
    </source>
</evidence>
<dbReference type="InterPro" id="IPR050215">
    <property type="entry name" value="Thiolase-like_sf_Thiolase"/>
</dbReference>
<dbReference type="InterPro" id="IPR016039">
    <property type="entry name" value="Thiolase-like"/>
</dbReference>
<dbReference type="OrthoDB" id="3204099at2"/>
<evidence type="ECO:0000256" key="4">
    <source>
        <dbReference type="PIRSR" id="PIRSR000429-1"/>
    </source>
</evidence>
<dbReference type="NCBIfam" id="TIGR01930">
    <property type="entry name" value="AcCoA-C-Actrans"/>
    <property type="match status" value="1"/>
</dbReference>
<comment type="similarity">
    <text evidence="1 5">Belongs to the thiolase-like superfamily. Thiolase family.</text>
</comment>
<dbReference type="EMBL" id="WBJY01000001">
    <property type="protein sequence ID" value="KAB1650039.1"/>
    <property type="molecule type" value="Genomic_DNA"/>
</dbReference>
<evidence type="ECO:0000259" key="7">
    <source>
        <dbReference type="Pfam" id="PF02803"/>
    </source>
</evidence>
<dbReference type="PANTHER" id="PTHR43853:SF2">
    <property type="entry name" value="3-OXOADIPYL-COA_3-OXO-5,6-DEHYDROSUBERYL-COA THIOLASE"/>
    <property type="match status" value="1"/>
</dbReference>
<dbReference type="PIRSF" id="PIRSF000429">
    <property type="entry name" value="Ac-CoA_Ac_transf"/>
    <property type="match status" value="1"/>
</dbReference>
<dbReference type="GO" id="GO:0010124">
    <property type="term" value="P:phenylacetate catabolic process"/>
    <property type="evidence" value="ECO:0007669"/>
    <property type="project" value="TreeGrafter"/>
</dbReference>
<dbReference type="Pfam" id="PF02803">
    <property type="entry name" value="Thiolase_C"/>
    <property type="match status" value="1"/>
</dbReference>
<dbReference type="InterPro" id="IPR020617">
    <property type="entry name" value="Thiolase_C"/>
</dbReference>
<evidence type="ECO:0000259" key="6">
    <source>
        <dbReference type="Pfam" id="PF00108"/>
    </source>
</evidence>
<evidence type="ECO:0000256" key="1">
    <source>
        <dbReference type="ARBA" id="ARBA00010982"/>
    </source>
</evidence>
<dbReference type="InterPro" id="IPR020613">
    <property type="entry name" value="Thiolase_CS"/>
</dbReference>
<keyword evidence="3 5" id="KW-0012">Acyltransferase</keyword>
<dbReference type="InterPro" id="IPR002155">
    <property type="entry name" value="Thiolase"/>
</dbReference>
<reference evidence="8 9" key="1">
    <citation type="submission" date="2019-09" db="EMBL/GenBank/DDBJ databases">
        <title>Phylogeny of genus Pseudoclavibacter and closely related genus.</title>
        <authorList>
            <person name="Li Y."/>
        </authorList>
    </citation>
    <scope>NUCLEOTIDE SEQUENCE [LARGE SCALE GENOMIC DNA]</scope>
    <source>
        <strain evidence="8 9">EGI 60007</strain>
    </source>
</reference>
<dbReference type="Proteomes" id="UP000431744">
    <property type="component" value="Unassembled WGS sequence"/>
</dbReference>
<accession>A0A6H9WGF9</accession>
<dbReference type="RefSeq" id="WP_158028623.1">
    <property type="nucleotide sequence ID" value="NZ_BMHG01000001.1"/>
</dbReference>
<feature type="active site" description="Proton acceptor" evidence="4">
    <location>
        <position position="348"/>
    </location>
</feature>
<protein>
    <submittedName>
        <fullName evidence="8">Thiolase family protein</fullName>
    </submittedName>
</protein>
<keyword evidence="2 5" id="KW-0808">Transferase</keyword>
<evidence type="ECO:0000256" key="5">
    <source>
        <dbReference type="RuleBase" id="RU003557"/>
    </source>
</evidence>
<dbReference type="GO" id="GO:0003988">
    <property type="term" value="F:acetyl-CoA C-acyltransferase activity"/>
    <property type="evidence" value="ECO:0007669"/>
    <property type="project" value="TreeGrafter"/>
</dbReference>
<dbReference type="PROSITE" id="PS00737">
    <property type="entry name" value="THIOLASE_2"/>
    <property type="match status" value="1"/>
</dbReference>
<dbReference type="PANTHER" id="PTHR43853">
    <property type="entry name" value="3-KETOACYL-COA THIOLASE, PEROXISOMAL"/>
    <property type="match status" value="1"/>
</dbReference>
<dbReference type="Pfam" id="PF00108">
    <property type="entry name" value="Thiolase_N"/>
    <property type="match status" value="1"/>
</dbReference>
<dbReference type="AlphaFoldDB" id="A0A6H9WGF9"/>
<sequence length="416" mass="44621">MGNRDRDVLFVDGVRVPFGRAGEKGMYWKTRADDLAVKTVRALLERNPSIPRDRYDDIAIAATTQQGDQGLTLGRSVGILAGLPDTVPGLAIDRMCSGAMTAATAMGSGIAFGAYDVAIAGGVEHMGHHPLGEGIDPNPRFVSEKLVSEDALNMGKTAERIHDRFPHLTRERSDRYAMRSQHKAAAAYEEGHIPPDLVPVALESESGWGLASRDETLRPDTDMATLATLSTPFRPHGRVTAGNASGLNDGATACILASSQAVKDFGLEPRMRMVQFAFAGVEPEIMGMGPIPSTEKALRRAGLTIDDIGLFELNEAFAVQVLAFLDHFGIEDDDPAVNRWGGAIAFGHPLASSGVRLMSQLSRQFEAHPEVRYGITALCVGLGQGGTVIWENLNWNGKKHSRAAATGSTPKKGRNK</sequence>
<gene>
    <name evidence="8" type="ORF">F8O04_07450</name>
</gene>
<dbReference type="GO" id="GO:0005737">
    <property type="term" value="C:cytoplasm"/>
    <property type="evidence" value="ECO:0007669"/>
    <property type="project" value="UniProtKB-ARBA"/>
</dbReference>
<dbReference type="GO" id="GO:0006635">
    <property type="term" value="P:fatty acid beta-oxidation"/>
    <property type="evidence" value="ECO:0007669"/>
    <property type="project" value="TreeGrafter"/>
</dbReference>
<proteinExistence type="inferred from homology"/>
<dbReference type="SUPFAM" id="SSF53901">
    <property type="entry name" value="Thiolase-like"/>
    <property type="match status" value="2"/>
</dbReference>
<evidence type="ECO:0000256" key="2">
    <source>
        <dbReference type="ARBA" id="ARBA00022679"/>
    </source>
</evidence>